<dbReference type="eggNOG" id="ENOG502QWU6">
    <property type="taxonomic scope" value="Eukaryota"/>
</dbReference>
<sequence>MCKRFRTQFQPSFISTKGNNLGILVTFTSLNIRNDEKIITKSKPIDINSELSAVSRKTYKNLPKPESVKLTHDVASEIERLRNIDFEPVTKPTVEPELNYKDGIHIKKPLSEPDLDLKSLVYGREVSSIGNYIFLLIIQVVLGLLIVVVPTKYAQNSVFALSCSYILMSGENSLDFTVSLLGVSYLNDFLVYNFTSNLRPLQFDMTQFFDSNVTLSTSHFLIVLGTLLVSSVTTFLNSNKYLK</sequence>
<feature type="transmembrane region" description="Helical" evidence="1">
    <location>
        <begin position="218"/>
        <end position="236"/>
    </location>
</feature>
<dbReference type="AlphaFoldDB" id="Q4N1Q8"/>
<evidence type="ECO:0000256" key="1">
    <source>
        <dbReference type="SAM" id="Phobius"/>
    </source>
</evidence>
<organism evidence="2 3">
    <name type="scientific">Theileria parva</name>
    <name type="common">East coast fever infection agent</name>
    <dbReference type="NCBI Taxonomy" id="5875"/>
    <lineage>
        <taxon>Eukaryota</taxon>
        <taxon>Sar</taxon>
        <taxon>Alveolata</taxon>
        <taxon>Apicomplexa</taxon>
        <taxon>Aconoidasida</taxon>
        <taxon>Piroplasmida</taxon>
        <taxon>Theileriidae</taxon>
        <taxon>Theileria</taxon>
    </lineage>
</organism>
<dbReference type="KEGG" id="tpv:TP04_0671"/>
<dbReference type="Proteomes" id="UP000001949">
    <property type="component" value="Unassembled WGS sequence"/>
</dbReference>
<proteinExistence type="predicted"/>
<evidence type="ECO:0000313" key="3">
    <source>
        <dbReference type="Proteomes" id="UP000001949"/>
    </source>
</evidence>
<evidence type="ECO:0000313" key="2">
    <source>
        <dbReference type="EMBL" id="EAN32024.1"/>
    </source>
</evidence>
<keyword evidence="3" id="KW-1185">Reference proteome</keyword>
<dbReference type="InParanoid" id="Q4N1Q8"/>
<reference evidence="2 3" key="1">
    <citation type="journal article" date="2005" name="Science">
        <title>Genome sequence of Theileria parva, a bovine pathogen that transforms lymphocytes.</title>
        <authorList>
            <person name="Gardner M.J."/>
            <person name="Bishop R."/>
            <person name="Shah T."/>
            <person name="de Villiers E.P."/>
            <person name="Carlton J.M."/>
            <person name="Hall N."/>
            <person name="Ren Q."/>
            <person name="Paulsen I.T."/>
            <person name="Pain A."/>
            <person name="Berriman M."/>
            <person name="Wilson R.J.M."/>
            <person name="Sato S."/>
            <person name="Ralph S.A."/>
            <person name="Mann D.J."/>
            <person name="Xiong Z."/>
            <person name="Shallom S.J."/>
            <person name="Weidman J."/>
            <person name="Jiang L."/>
            <person name="Lynn J."/>
            <person name="Weaver B."/>
            <person name="Shoaibi A."/>
            <person name="Domingo A.R."/>
            <person name="Wasawo D."/>
            <person name="Crabtree J."/>
            <person name="Wortman J.R."/>
            <person name="Haas B."/>
            <person name="Angiuoli S.V."/>
            <person name="Creasy T.H."/>
            <person name="Lu C."/>
            <person name="Suh B."/>
            <person name="Silva J.C."/>
            <person name="Utterback T.R."/>
            <person name="Feldblyum T.V."/>
            <person name="Pertea M."/>
            <person name="Allen J."/>
            <person name="Nierman W.C."/>
            <person name="Taracha E.L.N."/>
            <person name="Salzberg S.L."/>
            <person name="White O.R."/>
            <person name="Fitzhugh H.A."/>
            <person name="Morzaria S."/>
            <person name="Venter J.C."/>
            <person name="Fraser C.M."/>
            <person name="Nene V."/>
        </authorList>
    </citation>
    <scope>NUCLEOTIDE SEQUENCE [LARGE SCALE GENOMIC DNA]</scope>
    <source>
        <strain evidence="2 3">Muguga</strain>
    </source>
</reference>
<dbReference type="VEuPathDB" id="PiroplasmaDB:TpMuguga_04g00671"/>
<keyword evidence="1" id="KW-1133">Transmembrane helix</keyword>
<dbReference type="EMBL" id="AAGK01000004">
    <property type="protein sequence ID" value="EAN32024.1"/>
    <property type="molecule type" value="Genomic_DNA"/>
</dbReference>
<feature type="transmembrane region" description="Helical" evidence="1">
    <location>
        <begin position="129"/>
        <end position="149"/>
    </location>
</feature>
<accession>Q4N1Q8</accession>
<keyword evidence="1" id="KW-0812">Transmembrane</keyword>
<protein>
    <submittedName>
        <fullName evidence="2">Uncharacterized protein</fullName>
    </submittedName>
</protein>
<name>Q4N1Q8_THEPA</name>
<keyword evidence="1" id="KW-0472">Membrane</keyword>
<gene>
    <name evidence="2" type="ordered locus">TP04_0671</name>
</gene>
<comment type="caution">
    <text evidence="2">The sequence shown here is derived from an EMBL/GenBank/DDBJ whole genome shotgun (WGS) entry which is preliminary data.</text>
</comment>